<gene>
    <name evidence="10" type="ORF">chiPu_0017397</name>
</gene>
<dbReference type="SMART" id="SM00730">
    <property type="entry name" value="PSN"/>
    <property type="match status" value="1"/>
</dbReference>
<feature type="transmembrane region" description="Helical" evidence="8">
    <location>
        <begin position="262"/>
        <end position="282"/>
    </location>
</feature>
<comment type="caution">
    <text evidence="10">The sequence shown here is derived from an EMBL/GenBank/DDBJ whole genome shotgun (WGS) entry which is preliminary data.</text>
</comment>
<feature type="domain" description="PA" evidence="9">
    <location>
        <begin position="2"/>
        <end position="62"/>
    </location>
</feature>
<feature type="transmembrane region" description="Helical" evidence="8">
    <location>
        <begin position="167"/>
        <end position="189"/>
    </location>
</feature>
<evidence type="ECO:0000313" key="11">
    <source>
        <dbReference type="Proteomes" id="UP000287033"/>
    </source>
</evidence>
<dbReference type="Gene3D" id="3.50.30.30">
    <property type="match status" value="1"/>
</dbReference>
<evidence type="ECO:0000256" key="8">
    <source>
        <dbReference type="SAM" id="Phobius"/>
    </source>
</evidence>
<evidence type="ECO:0000313" key="10">
    <source>
        <dbReference type="EMBL" id="GCC16945.1"/>
    </source>
</evidence>
<reference evidence="10 11" key="1">
    <citation type="journal article" date="2018" name="Nat. Ecol. Evol.">
        <title>Shark genomes provide insights into elasmobranch evolution and the origin of vertebrates.</title>
        <authorList>
            <person name="Hara Y"/>
            <person name="Yamaguchi K"/>
            <person name="Onimaru K"/>
            <person name="Kadota M"/>
            <person name="Koyanagi M"/>
            <person name="Keeley SD"/>
            <person name="Tatsumi K"/>
            <person name="Tanaka K"/>
            <person name="Motone F"/>
            <person name="Kageyama Y"/>
            <person name="Nozu R"/>
            <person name="Adachi N"/>
            <person name="Nishimura O"/>
            <person name="Nakagawa R"/>
            <person name="Tanegashima C"/>
            <person name="Kiyatake I"/>
            <person name="Matsumoto R"/>
            <person name="Murakumo K"/>
            <person name="Nishida K"/>
            <person name="Terakita A"/>
            <person name="Kuratani S"/>
            <person name="Sato K"/>
            <person name="Hyodo S Kuraku.S."/>
        </authorList>
    </citation>
    <scope>NUCLEOTIDE SEQUENCE [LARGE SCALE GENOMIC DNA]</scope>
</reference>
<dbReference type="InterPro" id="IPR003137">
    <property type="entry name" value="PA_domain"/>
</dbReference>
<evidence type="ECO:0000256" key="2">
    <source>
        <dbReference type="ARBA" id="ARBA00004366"/>
    </source>
</evidence>
<dbReference type="PANTHER" id="PTHR12174">
    <property type="entry name" value="SIGNAL PEPTIDE PEPTIDASE"/>
    <property type="match status" value="1"/>
</dbReference>
<feature type="transmembrane region" description="Helical" evidence="8">
    <location>
        <begin position="318"/>
        <end position="344"/>
    </location>
</feature>
<feature type="transmembrane region" description="Helical" evidence="8">
    <location>
        <begin position="356"/>
        <end position="379"/>
    </location>
</feature>
<dbReference type="GO" id="GO:0030660">
    <property type="term" value="C:Golgi-associated vesicle membrane"/>
    <property type="evidence" value="ECO:0007669"/>
    <property type="project" value="TreeGrafter"/>
</dbReference>
<evidence type="ECO:0000256" key="6">
    <source>
        <dbReference type="ARBA" id="ARBA00022989"/>
    </source>
</evidence>
<evidence type="ECO:0000256" key="7">
    <source>
        <dbReference type="ARBA" id="ARBA00023136"/>
    </source>
</evidence>
<keyword evidence="6 8" id="KW-1133">Transmembrane helix</keyword>
<dbReference type="GO" id="GO:0098554">
    <property type="term" value="C:cytoplasmic side of endoplasmic reticulum membrane"/>
    <property type="evidence" value="ECO:0007669"/>
    <property type="project" value="TreeGrafter"/>
</dbReference>
<dbReference type="AlphaFoldDB" id="A0A401RFN6"/>
<comment type="subcellular location">
    <subcellularLocation>
        <location evidence="1">Endomembrane system</location>
        <topology evidence="1">Multi-pass membrane protein</topology>
    </subcellularLocation>
    <subcellularLocation>
        <location evidence="2">Membrane</location>
        <topology evidence="2">Multi-pass membrane protein</topology>
        <orientation evidence="2">Lumenal side</orientation>
    </subcellularLocation>
</comment>
<protein>
    <recommendedName>
        <fullName evidence="9">PA domain-containing protein</fullName>
    </recommendedName>
</protein>
<dbReference type="STRING" id="137246.A0A401RFN6"/>
<keyword evidence="7 8" id="KW-0472">Membrane</keyword>
<evidence type="ECO:0000256" key="1">
    <source>
        <dbReference type="ARBA" id="ARBA00004127"/>
    </source>
</evidence>
<sequence>MGKLIVVMRGNCTFIRKAQIAQKHFAKALLIASLDGLSPPSGNKSDTEKLNIPIALIDYRDILTMRKMLGENISGALYSPPVPVLDYSILIIFIIAVATVAFGSYWSGMDEGESGHSILSDSRRQTNSEDKTKDSSAMLTPLSVVVFVVICSVMIVLLYFFYKWLVYMVIGIFALAAAVSVYNCLAALMKRIPYWKCKVPYVQRRIEVRLVMLALFCVTIASIWVVFRNADRWIWTLHDCLGVAFCLNFMKTLKMPHFKSCVILLVLLLIYDVFFVFITPYFTKNHESIMVEVAAGSGSTTGEKLPVVIRVPRLMPSVATLCGTPFSILGFGDIIVPGLLVAYCRRFDLQINTSNIYFILCTTAYAVGMVLTFIVLIVTKMAQPALLYLVPCTLVTCAVTAWIRKEVKIFWVGSDYEMMNQVGTTGEEAVETLSEPVSEYRSKK</sequence>
<feature type="transmembrane region" description="Helical" evidence="8">
    <location>
        <begin position="385"/>
        <end position="403"/>
    </location>
</feature>
<dbReference type="Pfam" id="PF02225">
    <property type="entry name" value="PA"/>
    <property type="match status" value="1"/>
</dbReference>
<feature type="transmembrane region" description="Helical" evidence="8">
    <location>
        <begin position="210"/>
        <end position="227"/>
    </location>
</feature>
<keyword evidence="11" id="KW-1185">Reference proteome</keyword>
<keyword evidence="4 8" id="KW-0812">Transmembrane</keyword>
<dbReference type="PANTHER" id="PTHR12174:SF34">
    <property type="entry name" value="SIGNAL PEPTIDE PEPTIDASE-LIKE 2A"/>
    <property type="match status" value="1"/>
</dbReference>
<evidence type="ECO:0000256" key="5">
    <source>
        <dbReference type="ARBA" id="ARBA00022801"/>
    </source>
</evidence>
<dbReference type="Proteomes" id="UP000287033">
    <property type="component" value="Unassembled WGS sequence"/>
</dbReference>
<evidence type="ECO:0000259" key="9">
    <source>
        <dbReference type="Pfam" id="PF02225"/>
    </source>
</evidence>
<feature type="transmembrane region" description="Helical" evidence="8">
    <location>
        <begin position="139"/>
        <end position="161"/>
    </location>
</feature>
<dbReference type="GO" id="GO:0098553">
    <property type="term" value="C:lumenal side of endoplasmic reticulum membrane"/>
    <property type="evidence" value="ECO:0007669"/>
    <property type="project" value="TreeGrafter"/>
</dbReference>
<name>A0A401RFN6_CHIPU</name>
<dbReference type="GO" id="GO:0033619">
    <property type="term" value="P:membrane protein proteolysis"/>
    <property type="evidence" value="ECO:0007669"/>
    <property type="project" value="TreeGrafter"/>
</dbReference>
<accession>A0A401RFN6</accession>
<dbReference type="InterPro" id="IPR006639">
    <property type="entry name" value="Preselin/SPP"/>
</dbReference>
<dbReference type="OrthoDB" id="29661at2759"/>
<dbReference type="GO" id="GO:0042500">
    <property type="term" value="F:aspartic endopeptidase activity, intramembrane cleaving"/>
    <property type="evidence" value="ECO:0007669"/>
    <property type="project" value="InterPro"/>
</dbReference>
<proteinExistence type="inferred from homology"/>
<organism evidence="10 11">
    <name type="scientific">Chiloscyllium punctatum</name>
    <name type="common">Brownbanded bambooshark</name>
    <name type="synonym">Hemiscyllium punctatum</name>
    <dbReference type="NCBI Taxonomy" id="137246"/>
    <lineage>
        <taxon>Eukaryota</taxon>
        <taxon>Metazoa</taxon>
        <taxon>Chordata</taxon>
        <taxon>Craniata</taxon>
        <taxon>Vertebrata</taxon>
        <taxon>Chondrichthyes</taxon>
        <taxon>Elasmobranchii</taxon>
        <taxon>Galeomorphii</taxon>
        <taxon>Galeoidea</taxon>
        <taxon>Orectolobiformes</taxon>
        <taxon>Hemiscylliidae</taxon>
        <taxon>Chiloscyllium</taxon>
    </lineage>
</organism>
<evidence type="ECO:0000256" key="3">
    <source>
        <dbReference type="ARBA" id="ARBA00006859"/>
    </source>
</evidence>
<evidence type="ECO:0000256" key="4">
    <source>
        <dbReference type="ARBA" id="ARBA00022692"/>
    </source>
</evidence>
<dbReference type="Pfam" id="PF04258">
    <property type="entry name" value="Peptidase_A22B"/>
    <property type="match status" value="1"/>
</dbReference>
<dbReference type="EMBL" id="BEZZ01001278">
    <property type="protein sequence ID" value="GCC16945.1"/>
    <property type="molecule type" value="Genomic_DNA"/>
</dbReference>
<dbReference type="GO" id="GO:0005765">
    <property type="term" value="C:lysosomal membrane"/>
    <property type="evidence" value="ECO:0007669"/>
    <property type="project" value="TreeGrafter"/>
</dbReference>
<keyword evidence="5" id="KW-0378">Hydrolase</keyword>
<comment type="similarity">
    <text evidence="3">Belongs to the peptidase A22B family.</text>
</comment>
<dbReference type="OMA" id="HDLWNYG"/>
<dbReference type="InterPro" id="IPR007369">
    <property type="entry name" value="Peptidase_A22B_SPP"/>
</dbReference>
<feature type="transmembrane region" description="Helical" evidence="8">
    <location>
        <begin position="233"/>
        <end position="250"/>
    </location>
</feature>
<feature type="transmembrane region" description="Helical" evidence="8">
    <location>
        <begin position="87"/>
        <end position="106"/>
    </location>
</feature>